<name>A0A9X1RKX1_9BURK</name>
<accession>A0A9X1RKX1</accession>
<evidence type="ECO:0000313" key="2">
    <source>
        <dbReference type="Proteomes" id="UP001139308"/>
    </source>
</evidence>
<reference evidence="1" key="1">
    <citation type="submission" date="2022-01" db="EMBL/GenBank/DDBJ databases">
        <title>Genome sequence and assembly of Parabukholderia sp. RG36.</title>
        <authorList>
            <person name="Chhetri G."/>
        </authorList>
    </citation>
    <scope>NUCLEOTIDE SEQUENCE</scope>
    <source>
        <strain evidence="1">RG36</strain>
    </source>
</reference>
<dbReference type="EMBL" id="JAKLJA010000001">
    <property type="protein sequence ID" value="MCG5072059.1"/>
    <property type="molecule type" value="Genomic_DNA"/>
</dbReference>
<protein>
    <submittedName>
        <fullName evidence="1">Uncharacterized protein</fullName>
    </submittedName>
</protein>
<proteinExistence type="predicted"/>
<evidence type="ECO:0000313" key="1">
    <source>
        <dbReference type="EMBL" id="MCG5072059.1"/>
    </source>
</evidence>
<sequence>MPGVLTTASNVTCGHAGNVSTSSATKLQVNGAAVLLQSGIASQSVAGCSTPPASDSSGPTAKPCTTVASVTGGPAAKLQAGGQPVMLDTLAGTTDGMVGKVTPQTLLAGIAGQTKLTAS</sequence>
<keyword evidence="2" id="KW-1185">Reference proteome</keyword>
<comment type="caution">
    <text evidence="1">The sequence shown here is derived from an EMBL/GenBank/DDBJ whole genome shotgun (WGS) entry which is preliminary data.</text>
</comment>
<gene>
    <name evidence="1" type="ORF">L5014_01565</name>
</gene>
<dbReference type="AlphaFoldDB" id="A0A9X1RKX1"/>
<dbReference type="RefSeq" id="WP_238461826.1">
    <property type="nucleotide sequence ID" value="NZ_JAKLJA010000001.1"/>
</dbReference>
<organism evidence="1 2">
    <name type="scientific">Paraburkholderia tagetis</name>
    <dbReference type="NCBI Taxonomy" id="2913261"/>
    <lineage>
        <taxon>Bacteria</taxon>
        <taxon>Pseudomonadati</taxon>
        <taxon>Pseudomonadota</taxon>
        <taxon>Betaproteobacteria</taxon>
        <taxon>Burkholderiales</taxon>
        <taxon>Burkholderiaceae</taxon>
        <taxon>Paraburkholderia</taxon>
    </lineage>
</organism>
<dbReference type="Proteomes" id="UP001139308">
    <property type="component" value="Unassembled WGS sequence"/>
</dbReference>